<protein>
    <submittedName>
        <fullName evidence="1">Uncharacterized protein</fullName>
    </submittedName>
</protein>
<name>A0A7R9D4Z6_TIMPO</name>
<dbReference type="AlphaFoldDB" id="A0A7R9D4Z6"/>
<reference evidence="1" key="1">
    <citation type="submission" date="2020-11" db="EMBL/GenBank/DDBJ databases">
        <authorList>
            <person name="Tran Van P."/>
        </authorList>
    </citation>
    <scope>NUCLEOTIDE SEQUENCE</scope>
</reference>
<evidence type="ECO:0000313" key="1">
    <source>
        <dbReference type="EMBL" id="CAD7408018.1"/>
    </source>
</evidence>
<accession>A0A7R9D4Z6</accession>
<sequence length="206" mass="23228">MLTVRSQLSVSTKEAMGLLYNSSAGSGLLLHQDDTIPISSDIFTQLVVRTSAELKVQEFGFRQDRKKEIIAGRIERKYTCICVRDSNLGIPVTGNTDEEIEAVPNFNCQNSLAYSVDQNKKKNFLLLEFAERWQPCYSSIFSFGLVKTVHARLATRAGGKVVICLNVGDLSRLHLTEETTKYVLSHPKTLCKQTLMKTSFDMLRHY</sequence>
<organism evidence="1">
    <name type="scientific">Timema poppense</name>
    <name type="common">Walking stick</name>
    <dbReference type="NCBI Taxonomy" id="170557"/>
    <lineage>
        <taxon>Eukaryota</taxon>
        <taxon>Metazoa</taxon>
        <taxon>Ecdysozoa</taxon>
        <taxon>Arthropoda</taxon>
        <taxon>Hexapoda</taxon>
        <taxon>Insecta</taxon>
        <taxon>Pterygota</taxon>
        <taxon>Neoptera</taxon>
        <taxon>Polyneoptera</taxon>
        <taxon>Phasmatodea</taxon>
        <taxon>Timematodea</taxon>
        <taxon>Timematoidea</taxon>
        <taxon>Timematidae</taxon>
        <taxon>Timema</taxon>
    </lineage>
</organism>
<dbReference type="EMBL" id="OD003507">
    <property type="protein sequence ID" value="CAD7408018.1"/>
    <property type="molecule type" value="Genomic_DNA"/>
</dbReference>
<gene>
    <name evidence="1" type="ORF">TPSB3V08_LOCUS6159</name>
</gene>
<proteinExistence type="predicted"/>